<evidence type="ECO:0000256" key="2">
    <source>
        <dbReference type="RuleBase" id="RU003694"/>
    </source>
</evidence>
<dbReference type="InterPro" id="IPR020841">
    <property type="entry name" value="PKS_Beta-ketoAc_synthase_dom"/>
</dbReference>
<dbReference type="SUPFAM" id="SSF53901">
    <property type="entry name" value="Thiolase-like"/>
    <property type="match status" value="2"/>
</dbReference>
<evidence type="ECO:0000259" key="3">
    <source>
        <dbReference type="PROSITE" id="PS52004"/>
    </source>
</evidence>
<dbReference type="SMART" id="SM00825">
    <property type="entry name" value="PKS_KS"/>
    <property type="match status" value="1"/>
</dbReference>
<dbReference type="Pfam" id="PF00109">
    <property type="entry name" value="ketoacyl-synt"/>
    <property type="match status" value="2"/>
</dbReference>
<sequence>MAIIGIACLYPGARGAGDYWARLCAGPPASAPPGLDETEVDVARFGIPPVQRRSMTRMQVLMLEAARQCLTDAGYTGRPLGTDRTDVIAGICFGLDRQYANALRVESARYARDLEREVPALLGGHARPVAARAAAELRAALADRLGASPHDRVGEMASTIPARIAGAFRLRGRTLTVESADATSFAALAHAVNGLRGGLCDAVLVLAGQRRESPLLGELLAAKGLPGDPGEGVGALLLKRRSSAVRDGDRIYASLLECAMEQDARPGVLRYSTSARRRYRVARTCHEAAGVPPESVGYVERAVNGPPAAADAELEALGRLFEDAPAASVALGGTADEPGRTFAGGGLAAVAKTALALYHRRLPPNAEPSPGGPFRLARTAESWPAVPGGEPRRAAVLGASLTGTLCHLLLEEHDSRSPEPAGTGAAVTSRPEPIAVVGYGGRFAGAPGAESFWETVRSGEDRIGPLPVDVLDRDLYVREEGVSLTHSYTGLGAHVPVPDAPPDGLRITPRRYAAMDAVQRVALAVAAETLTRHGRAGTWSGRPGMVAIGTNLGLTRDRRLNAERSLAELEAGLAALAPLSGRARALLLDRVRRRFQASGEPLAPMDLDGCLAGGVAALIAGEYRLPAVPVAVEAACASSLAALDIALGALRSGQADFALAGGVELACNPRDLVLCSALGLLSHSRITPFDAAADGFSPGDGCALFLLKRLPDAVRDGDRIFGLLRGIGGSNDARSLIAPDADGQVRAMRQAFEQVEFDPSAVDYLEAHGTGTRVGDRVEISATAEVYAKPGRRDPLVIGSAKGFFGHTFAAAGAAGLLKALLGIRARTFPPNANLRTPAPGLPLDDIPARLPTAPEPWPAVPGRPRRAGISSFGTGGINYHLLIEEYQDGAG</sequence>
<evidence type="ECO:0000256" key="1">
    <source>
        <dbReference type="ARBA" id="ARBA00022679"/>
    </source>
</evidence>
<dbReference type="Gene3D" id="3.40.47.10">
    <property type="match status" value="2"/>
</dbReference>
<dbReference type="InterPro" id="IPR014031">
    <property type="entry name" value="Ketoacyl_synth_C"/>
</dbReference>
<dbReference type="GO" id="GO:0005737">
    <property type="term" value="C:cytoplasm"/>
    <property type="evidence" value="ECO:0007669"/>
    <property type="project" value="TreeGrafter"/>
</dbReference>
<dbReference type="InterPro" id="IPR016039">
    <property type="entry name" value="Thiolase-like"/>
</dbReference>
<comment type="caution">
    <text evidence="4">The sequence shown here is derived from an EMBL/GenBank/DDBJ whole genome shotgun (WGS) entry which is preliminary data.</text>
</comment>
<organism evidence="4 5">
    <name type="scientific">Actinomadura latina</name>
    <dbReference type="NCBI Taxonomy" id="163603"/>
    <lineage>
        <taxon>Bacteria</taxon>
        <taxon>Bacillati</taxon>
        <taxon>Actinomycetota</taxon>
        <taxon>Actinomycetes</taxon>
        <taxon>Streptosporangiales</taxon>
        <taxon>Thermomonosporaceae</taxon>
        <taxon>Actinomadura</taxon>
    </lineage>
</organism>
<dbReference type="GO" id="GO:0071770">
    <property type="term" value="P:DIM/DIP cell wall layer assembly"/>
    <property type="evidence" value="ECO:0007669"/>
    <property type="project" value="TreeGrafter"/>
</dbReference>
<proteinExistence type="inferred from homology"/>
<keyword evidence="1 2" id="KW-0808">Transferase</keyword>
<reference evidence="4 5" key="1">
    <citation type="submission" date="2020-04" db="EMBL/GenBank/DDBJ databases">
        <title>MicrobeNet Type strains.</title>
        <authorList>
            <person name="Nicholson A.C."/>
        </authorList>
    </citation>
    <scope>NUCLEOTIDE SEQUENCE [LARGE SCALE GENOMIC DNA]</scope>
    <source>
        <strain evidence="4 5">ATCC BAA-277</strain>
    </source>
</reference>
<dbReference type="AlphaFoldDB" id="A0A846Z8J0"/>
<feature type="domain" description="Ketosynthase family 3 (KS3)" evidence="3">
    <location>
        <begin position="431"/>
        <end position="886"/>
    </location>
</feature>
<dbReference type="Pfam" id="PF02801">
    <property type="entry name" value="Ketoacyl-synt_C"/>
    <property type="match status" value="2"/>
</dbReference>
<dbReference type="PANTHER" id="PTHR43775">
    <property type="entry name" value="FATTY ACID SYNTHASE"/>
    <property type="match status" value="1"/>
</dbReference>
<protein>
    <submittedName>
        <fullName evidence="4">Polyketide synthase</fullName>
    </submittedName>
</protein>
<feature type="domain" description="Ketosynthase family 3 (KS3)" evidence="3">
    <location>
        <begin position="1"/>
        <end position="412"/>
    </location>
</feature>
<accession>A0A846Z8J0</accession>
<evidence type="ECO:0000313" key="5">
    <source>
        <dbReference type="Proteomes" id="UP000579250"/>
    </source>
</evidence>
<dbReference type="InterPro" id="IPR014030">
    <property type="entry name" value="Ketoacyl_synth_N"/>
</dbReference>
<dbReference type="EMBL" id="JAAXPI010000040">
    <property type="protein sequence ID" value="NKZ06723.1"/>
    <property type="molecule type" value="Genomic_DNA"/>
</dbReference>
<name>A0A846Z8J0_9ACTN</name>
<dbReference type="PROSITE" id="PS52004">
    <property type="entry name" value="KS3_2"/>
    <property type="match status" value="2"/>
</dbReference>
<gene>
    <name evidence="4" type="ORF">HGB48_23710</name>
</gene>
<keyword evidence="5" id="KW-1185">Reference proteome</keyword>
<dbReference type="Proteomes" id="UP000579250">
    <property type="component" value="Unassembled WGS sequence"/>
</dbReference>
<dbReference type="GO" id="GO:0004312">
    <property type="term" value="F:fatty acid synthase activity"/>
    <property type="evidence" value="ECO:0007669"/>
    <property type="project" value="TreeGrafter"/>
</dbReference>
<dbReference type="GO" id="GO:0005886">
    <property type="term" value="C:plasma membrane"/>
    <property type="evidence" value="ECO:0007669"/>
    <property type="project" value="TreeGrafter"/>
</dbReference>
<dbReference type="PANTHER" id="PTHR43775:SF51">
    <property type="entry name" value="INACTIVE PHENOLPHTHIOCEROL SYNTHESIS POLYKETIDE SYNTHASE TYPE I PKS1-RELATED"/>
    <property type="match status" value="1"/>
</dbReference>
<comment type="similarity">
    <text evidence="2">Belongs to the thiolase-like superfamily. Beta-ketoacyl-ACP synthases family.</text>
</comment>
<evidence type="ECO:0000313" key="4">
    <source>
        <dbReference type="EMBL" id="NKZ06723.1"/>
    </source>
</evidence>
<dbReference type="GO" id="GO:0006633">
    <property type="term" value="P:fatty acid biosynthetic process"/>
    <property type="evidence" value="ECO:0007669"/>
    <property type="project" value="TreeGrafter"/>
</dbReference>
<dbReference type="InterPro" id="IPR050091">
    <property type="entry name" value="PKS_NRPS_Biosynth_Enz"/>
</dbReference>
<dbReference type="CDD" id="cd00833">
    <property type="entry name" value="PKS"/>
    <property type="match status" value="2"/>
</dbReference>